<dbReference type="AlphaFoldDB" id="A0A286G942"/>
<dbReference type="Pfam" id="PF13649">
    <property type="entry name" value="Methyltransf_25"/>
    <property type="match status" value="1"/>
</dbReference>
<evidence type="ECO:0000313" key="4">
    <source>
        <dbReference type="Proteomes" id="UP000219621"/>
    </source>
</evidence>
<keyword evidence="4" id="KW-1185">Reference proteome</keyword>
<dbReference type="InterPro" id="IPR041698">
    <property type="entry name" value="Methyltransf_25"/>
</dbReference>
<dbReference type="InterPro" id="IPR029063">
    <property type="entry name" value="SAM-dependent_MTases_sf"/>
</dbReference>
<dbReference type="SUPFAM" id="SSF53335">
    <property type="entry name" value="S-adenosyl-L-methionine-dependent methyltransferases"/>
    <property type="match status" value="1"/>
</dbReference>
<reference evidence="3 4" key="1">
    <citation type="submission" date="2017-09" db="EMBL/GenBank/DDBJ databases">
        <authorList>
            <person name="Ehlers B."/>
            <person name="Leendertz F.H."/>
        </authorList>
    </citation>
    <scope>NUCLEOTIDE SEQUENCE [LARGE SCALE GENOMIC DNA]</scope>
    <source>
        <strain evidence="3 4">USBA 140</strain>
    </source>
</reference>
<proteinExistence type="predicted"/>
<dbReference type="EMBL" id="OCNJ01000002">
    <property type="protein sequence ID" value="SOD92097.1"/>
    <property type="molecule type" value="Genomic_DNA"/>
</dbReference>
<sequence length="282" mass="30833">MRAAAAPGTVAGMTDHRPSSAGPGPTARPATDGSHAASPFAAEVGKVVFPDVPAERRALDLRIAATYDWTFGLHGASPRAVLWSNRRGQTLRFRQLERLFGPELRRGGLFRAPSGAARIADFGCGYGALFGWLRRRRWLGLEARYDGYDLSPKMIDAGRARFPDPRAAFHLAGTVTADADYVFASGTFGLKLDVPGDAWGEHCRALLRALWGRAERGLGFNMLNRRGRRGRPDDGSLFYAEPADWAAFARDALGAEVLLLDRYTPHDFTVLAWRPGCRPPGR</sequence>
<dbReference type="Gene3D" id="3.40.50.150">
    <property type="entry name" value="Vaccinia Virus protein VP39"/>
    <property type="match status" value="1"/>
</dbReference>
<evidence type="ECO:0000256" key="1">
    <source>
        <dbReference type="SAM" id="MobiDB-lite"/>
    </source>
</evidence>
<evidence type="ECO:0000313" key="3">
    <source>
        <dbReference type="EMBL" id="SOD92097.1"/>
    </source>
</evidence>
<dbReference type="Proteomes" id="UP000219621">
    <property type="component" value="Unassembled WGS sequence"/>
</dbReference>
<organism evidence="3 4">
    <name type="scientific">Caenispirillum bisanense</name>
    <dbReference type="NCBI Taxonomy" id="414052"/>
    <lineage>
        <taxon>Bacteria</taxon>
        <taxon>Pseudomonadati</taxon>
        <taxon>Pseudomonadota</taxon>
        <taxon>Alphaproteobacteria</taxon>
        <taxon>Rhodospirillales</taxon>
        <taxon>Novispirillaceae</taxon>
        <taxon>Caenispirillum</taxon>
    </lineage>
</organism>
<evidence type="ECO:0000259" key="2">
    <source>
        <dbReference type="Pfam" id="PF13649"/>
    </source>
</evidence>
<feature type="domain" description="Methyltransferase" evidence="2">
    <location>
        <begin position="119"/>
        <end position="173"/>
    </location>
</feature>
<accession>A0A286G942</accession>
<feature type="region of interest" description="Disordered" evidence="1">
    <location>
        <begin position="1"/>
        <end position="36"/>
    </location>
</feature>
<name>A0A286G942_9PROT</name>
<dbReference type="RefSeq" id="WP_176525047.1">
    <property type="nucleotide sequence ID" value="NZ_OCNJ01000002.1"/>
</dbReference>
<gene>
    <name evidence="3" type="ORF">SAMN05421508_102264</name>
</gene>
<dbReference type="GO" id="GO:0008757">
    <property type="term" value="F:S-adenosylmethionine-dependent methyltransferase activity"/>
    <property type="evidence" value="ECO:0007669"/>
    <property type="project" value="InterPro"/>
</dbReference>
<protein>
    <recommendedName>
        <fullName evidence="2">Methyltransferase domain-containing protein</fullName>
    </recommendedName>
</protein>